<dbReference type="AlphaFoldDB" id="A0A3Q7EXA2"/>
<dbReference type="Gramene" id="Solyc02g036135.1.1">
    <property type="protein sequence ID" value="Solyc02g036135.1.1"/>
    <property type="gene ID" value="Solyc02g036135.1"/>
</dbReference>
<keyword evidence="2" id="KW-1185">Reference proteome</keyword>
<accession>A0A3Q7EXA2</accession>
<dbReference type="Proteomes" id="UP000004994">
    <property type="component" value="Chromosome 2"/>
</dbReference>
<sequence>MYSTLFIFLRIEKCFKEGKRSNHNYYGTMVKVPGKDRTFLEANYATLSKVLKSIYVANFARREIDLIFFLKSGFYMFEQRIDSLLVAWAAMKNDGISLNKIYICSHIEFHILLVPFEVG</sequence>
<organism evidence="1">
    <name type="scientific">Solanum lycopersicum</name>
    <name type="common">Tomato</name>
    <name type="synonym">Lycopersicon esculentum</name>
    <dbReference type="NCBI Taxonomy" id="4081"/>
    <lineage>
        <taxon>Eukaryota</taxon>
        <taxon>Viridiplantae</taxon>
        <taxon>Streptophyta</taxon>
        <taxon>Embryophyta</taxon>
        <taxon>Tracheophyta</taxon>
        <taxon>Spermatophyta</taxon>
        <taxon>Magnoliopsida</taxon>
        <taxon>eudicotyledons</taxon>
        <taxon>Gunneridae</taxon>
        <taxon>Pentapetalae</taxon>
        <taxon>asterids</taxon>
        <taxon>lamiids</taxon>
        <taxon>Solanales</taxon>
        <taxon>Solanaceae</taxon>
        <taxon>Solanoideae</taxon>
        <taxon>Solaneae</taxon>
        <taxon>Solanum</taxon>
        <taxon>Solanum subgen. Lycopersicon</taxon>
    </lineage>
</organism>
<evidence type="ECO:0000313" key="2">
    <source>
        <dbReference type="Proteomes" id="UP000004994"/>
    </source>
</evidence>
<evidence type="ECO:0000313" key="1">
    <source>
        <dbReference type="EnsemblPlants" id="Solyc02g036135.1.1"/>
    </source>
</evidence>
<dbReference type="EnsemblPlants" id="Solyc02g036135.1.1">
    <property type="protein sequence ID" value="Solyc02g036135.1.1"/>
    <property type="gene ID" value="Solyc02g036135.1"/>
</dbReference>
<name>A0A3Q7EXA2_SOLLC</name>
<reference evidence="1" key="1">
    <citation type="journal article" date="2012" name="Nature">
        <title>The tomato genome sequence provides insights into fleshy fruit evolution.</title>
        <authorList>
            <consortium name="Tomato Genome Consortium"/>
        </authorList>
    </citation>
    <scope>NUCLEOTIDE SEQUENCE [LARGE SCALE GENOMIC DNA]</scope>
    <source>
        <strain evidence="1">cv. Heinz 1706</strain>
    </source>
</reference>
<reference evidence="1" key="2">
    <citation type="submission" date="2019-01" db="UniProtKB">
        <authorList>
            <consortium name="EnsemblPlants"/>
        </authorList>
    </citation>
    <scope>IDENTIFICATION</scope>
    <source>
        <strain evidence="1">cv. Heinz 1706</strain>
    </source>
</reference>
<dbReference type="InParanoid" id="A0A3Q7EXA2"/>
<proteinExistence type="predicted"/>
<protein>
    <submittedName>
        <fullName evidence="1">Uncharacterized protein</fullName>
    </submittedName>
</protein>